<dbReference type="EMBL" id="CAJVPW010025775">
    <property type="protein sequence ID" value="CAG8710134.1"/>
    <property type="molecule type" value="Genomic_DNA"/>
</dbReference>
<accession>A0ACA9PIB5</accession>
<evidence type="ECO:0000313" key="1">
    <source>
        <dbReference type="EMBL" id="CAG8710134.1"/>
    </source>
</evidence>
<organism evidence="1 2">
    <name type="scientific">Cetraspora pellucida</name>
    <dbReference type="NCBI Taxonomy" id="1433469"/>
    <lineage>
        <taxon>Eukaryota</taxon>
        <taxon>Fungi</taxon>
        <taxon>Fungi incertae sedis</taxon>
        <taxon>Mucoromycota</taxon>
        <taxon>Glomeromycotina</taxon>
        <taxon>Glomeromycetes</taxon>
        <taxon>Diversisporales</taxon>
        <taxon>Gigasporaceae</taxon>
        <taxon>Cetraspora</taxon>
    </lineage>
</organism>
<proteinExistence type="predicted"/>
<dbReference type="Proteomes" id="UP000789366">
    <property type="component" value="Unassembled WGS sequence"/>
</dbReference>
<name>A0ACA9PIB5_9GLOM</name>
<feature type="non-terminal residue" evidence="1">
    <location>
        <position position="113"/>
    </location>
</feature>
<gene>
    <name evidence="1" type="ORF">SPELUC_LOCUS11765</name>
</gene>
<sequence length="113" mass="12632">MLEARNTYTFVAKIDCTKRRAVSVRKDAQHILPSIDLIKKQMNTPNVSSTSSILSTSSISSSSTQMRSNMMIAEIDNENPIDDDISENELTHSNAKQKDRKTINDNANLCKKS</sequence>
<evidence type="ECO:0000313" key="2">
    <source>
        <dbReference type="Proteomes" id="UP000789366"/>
    </source>
</evidence>
<keyword evidence="2" id="KW-1185">Reference proteome</keyword>
<reference evidence="1" key="1">
    <citation type="submission" date="2021-06" db="EMBL/GenBank/DDBJ databases">
        <authorList>
            <person name="Kallberg Y."/>
            <person name="Tangrot J."/>
            <person name="Rosling A."/>
        </authorList>
    </citation>
    <scope>NUCLEOTIDE SEQUENCE</scope>
    <source>
        <strain evidence="1">28 12/20/2015</strain>
    </source>
</reference>
<protein>
    <submittedName>
        <fullName evidence="1">4297_t:CDS:1</fullName>
    </submittedName>
</protein>
<comment type="caution">
    <text evidence="1">The sequence shown here is derived from an EMBL/GenBank/DDBJ whole genome shotgun (WGS) entry which is preliminary data.</text>
</comment>